<dbReference type="HAMAP" id="MF_01547">
    <property type="entry name" value="RNA_methyltr_E"/>
    <property type="match status" value="1"/>
</dbReference>
<evidence type="ECO:0000259" key="8">
    <source>
        <dbReference type="Pfam" id="PF01728"/>
    </source>
</evidence>
<evidence type="ECO:0000256" key="3">
    <source>
        <dbReference type="ARBA" id="ARBA00022603"/>
    </source>
</evidence>
<dbReference type="CDD" id="cd02440">
    <property type="entry name" value="AdoMet_MTases"/>
    <property type="match status" value="1"/>
</dbReference>
<dbReference type="InterPro" id="IPR029063">
    <property type="entry name" value="SAM-dependent_MTases_sf"/>
</dbReference>
<dbReference type="InterPro" id="IPR002877">
    <property type="entry name" value="RNA_MeTrfase_FtsJ_dom"/>
</dbReference>
<comment type="similarity">
    <text evidence="1">Belongs to the class I-like SAM-binding methyltransferase superfamily. RNA methyltransferase RlmE family.</text>
</comment>
<dbReference type="SUPFAM" id="SSF53335">
    <property type="entry name" value="S-adenosyl-L-methionine-dependent methyltransferases"/>
    <property type="match status" value="1"/>
</dbReference>
<keyword evidence="2" id="KW-0698">rRNA processing</keyword>
<dbReference type="InterPro" id="IPR050082">
    <property type="entry name" value="RNA_methyltr_RlmE"/>
</dbReference>
<name>A0ABD3QES2_9STRA</name>
<reference evidence="9 10" key="1">
    <citation type="submission" date="2024-10" db="EMBL/GenBank/DDBJ databases">
        <title>Updated reference genomes for cyclostephanoid diatoms.</title>
        <authorList>
            <person name="Roberts W.R."/>
            <person name="Alverson A.J."/>
        </authorList>
    </citation>
    <scope>NUCLEOTIDE SEQUENCE [LARGE SCALE GENOMIC DNA]</scope>
    <source>
        <strain evidence="9 10">AJA010-31</strain>
    </source>
</reference>
<dbReference type="PANTHER" id="PTHR10920:SF18">
    <property type="entry name" value="RRNA METHYLTRANSFERASE 2, MITOCHONDRIAL"/>
    <property type="match status" value="1"/>
</dbReference>
<keyword evidence="5 7" id="KW-0949">S-adenosyl-L-methionine</keyword>
<dbReference type="PANTHER" id="PTHR10920">
    <property type="entry name" value="RIBOSOMAL RNA METHYLTRANSFERASE"/>
    <property type="match status" value="1"/>
</dbReference>
<dbReference type="GO" id="GO:0006364">
    <property type="term" value="P:rRNA processing"/>
    <property type="evidence" value="ECO:0007669"/>
    <property type="project" value="UniProtKB-KW"/>
</dbReference>
<dbReference type="GO" id="GO:0008168">
    <property type="term" value="F:methyltransferase activity"/>
    <property type="evidence" value="ECO:0007669"/>
    <property type="project" value="UniProtKB-KW"/>
</dbReference>
<protein>
    <recommendedName>
        <fullName evidence="6">rRNA methyltransferase 2, mitochondrial</fullName>
    </recommendedName>
</protein>
<evidence type="ECO:0000256" key="4">
    <source>
        <dbReference type="ARBA" id="ARBA00022679"/>
    </source>
</evidence>
<evidence type="ECO:0000256" key="1">
    <source>
        <dbReference type="ARBA" id="ARBA00009258"/>
    </source>
</evidence>
<evidence type="ECO:0000313" key="10">
    <source>
        <dbReference type="Proteomes" id="UP001530400"/>
    </source>
</evidence>
<feature type="active site" description="Proton acceptor" evidence="7">
    <location>
        <position position="272"/>
    </location>
</feature>
<evidence type="ECO:0000256" key="5">
    <source>
        <dbReference type="ARBA" id="ARBA00022691"/>
    </source>
</evidence>
<dbReference type="Gene3D" id="3.40.50.150">
    <property type="entry name" value="Vaccinia Virus protein VP39"/>
    <property type="match status" value="1"/>
</dbReference>
<keyword evidence="4" id="KW-0808">Transferase</keyword>
<keyword evidence="3" id="KW-0489">Methyltransferase</keyword>
<dbReference type="Pfam" id="PF01728">
    <property type="entry name" value="FtsJ"/>
    <property type="match status" value="1"/>
</dbReference>
<dbReference type="GO" id="GO:0032259">
    <property type="term" value="P:methylation"/>
    <property type="evidence" value="ECO:0007669"/>
    <property type="project" value="UniProtKB-KW"/>
</dbReference>
<evidence type="ECO:0000313" key="9">
    <source>
        <dbReference type="EMBL" id="KAL3798592.1"/>
    </source>
</evidence>
<dbReference type="InterPro" id="IPR015507">
    <property type="entry name" value="rRNA-MeTfrase_E"/>
</dbReference>
<evidence type="ECO:0000256" key="6">
    <source>
        <dbReference type="ARBA" id="ARBA00041184"/>
    </source>
</evidence>
<feature type="domain" description="Ribosomal RNA methyltransferase FtsJ" evidence="8">
    <location>
        <begin position="78"/>
        <end position="317"/>
    </location>
</feature>
<dbReference type="AlphaFoldDB" id="A0ABD3QES2"/>
<gene>
    <name evidence="9" type="ORF">ACHAWO_014001</name>
</gene>
<dbReference type="EMBL" id="JALLPJ020000212">
    <property type="protein sequence ID" value="KAL3798592.1"/>
    <property type="molecule type" value="Genomic_DNA"/>
</dbReference>
<proteinExistence type="inferred from homology"/>
<dbReference type="PIRSF" id="PIRSF005461">
    <property type="entry name" value="23S_rRNA_mtase"/>
    <property type="match status" value="1"/>
</dbReference>
<comment type="caution">
    <text evidence="9">The sequence shown here is derived from an EMBL/GenBank/DDBJ whole genome shotgun (WGS) entry which is preliminary data.</text>
</comment>
<accession>A0ABD3QES2</accession>
<keyword evidence="10" id="KW-1185">Reference proteome</keyword>
<evidence type="ECO:0000256" key="7">
    <source>
        <dbReference type="PIRSR" id="PIRSR005461-1"/>
    </source>
</evidence>
<sequence length="318" mass="35368">MGAFPYMANGIGRLCVFDNMTAASLAQHSCSSSRVLAKRIHKRTIQPRAVSTQSSRAWLDRQHKDPYVLKAQELGLPSRAYFKLEEINEKLLHRAIVKKHKANARPRLILNNMLVLDLGAAPGGWSVYASTQLDHNAGGAVVSVDLLPLDFNVTDRIQHELNGRFEFIQGDFTHNNTRRDIIDAFGRLSSDRDLTQAHVVTSLTSTKQQKANLIISDMAANFTGDSSTDAIQTINLCEQSLAFAASGDCFDTSYSPENGDGMLMKTGSFLCKYFTCGEENERDLMSAARRVFQSIHKLKPSASRKESSEMYLLGFNRK</sequence>
<organism evidence="9 10">
    <name type="scientific">Cyclotella atomus</name>
    <dbReference type="NCBI Taxonomy" id="382360"/>
    <lineage>
        <taxon>Eukaryota</taxon>
        <taxon>Sar</taxon>
        <taxon>Stramenopiles</taxon>
        <taxon>Ochrophyta</taxon>
        <taxon>Bacillariophyta</taxon>
        <taxon>Coscinodiscophyceae</taxon>
        <taxon>Thalassiosirophycidae</taxon>
        <taxon>Stephanodiscales</taxon>
        <taxon>Stephanodiscaceae</taxon>
        <taxon>Cyclotella</taxon>
    </lineage>
</organism>
<dbReference type="Proteomes" id="UP001530400">
    <property type="component" value="Unassembled WGS sequence"/>
</dbReference>
<evidence type="ECO:0000256" key="2">
    <source>
        <dbReference type="ARBA" id="ARBA00022552"/>
    </source>
</evidence>